<evidence type="ECO:0008006" key="6">
    <source>
        <dbReference type="Google" id="ProtNLM"/>
    </source>
</evidence>
<proteinExistence type="predicted"/>
<evidence type="ECO:0000256" key="2">
    <source>
        <dbReference type="SAM" id="Phobius"/>
    </source>
</evidence>
<dbReference type="EMBL" id="SGWQ01000005">
    <property type="protein sequence ID" value="RZS37682.1"/>
    <property type="molecule type" value="Genomic_DNA"/>
</dbReference>
<name>A0A4Q7KQS5_9PSEU</name>
<dbReference type="OrthoDB" id="3691936at2"/>
<evidence type="ECO:0000313" key="4">
    <source>
        <dbReference type="EMBL" id="RZS37682.1"/>
    </source>
</evidence>
<reference evidence="4 5" key="1">
    <citation type="submission" date="2019-02" db="EMBL/GenBank/DDBJ databases">
        <title>Genomic Encyclopedia of Type Strains, Phase IV (KMG-IV): sequencing the most valuable type-strain genomes for metagenomic binning, comparative biology and taxonomic classification.</title>
        <authorList>
            <person name="Goeker M."/>
        </authorList>
    </citation>
    <scope>NUCLEOTIDE SEQUENCE [LARGE SCALE GENOMIC DNA]</scope>
    <source>
        <strain evidence="4 5">DSM 101727</strain>
    </source>
</reference>
<keyword evidence="5" id="KW-1185">Reference proteome</keyword>
<gene>
    <name evidence="4" type="ORF">EV193_105240</name>
</gene>
<dbReference type="RefSeq" id="WP_130345143.1">
    <property type="nucleotide sequence ID" value="NZ_SGWQ01000005.1"/>
</dbReference>
<keyword evidence="3" id="KW-0732">Signal</keyword>
<comment type="caution">
    <text evidence="4">The sequence shown here is derived from an EMBL/GenBank/DDBJ whole genome shotgun (WGS) entry which is preliminary data.</text>
</comment>
<feature type="signal peptide" evidence="3">
    <location>
        <begin position="1"/>
        <end position="32"/>
    </location>
</feature>
<keyword evidence="2" id="KW-0472">Membrane</keyword>
<dbReference type="Proteomes" id="UP000294257">
    <property type="component" value="Unassembled WGS sequence"/>
</dbReference>
<evidence type="ECO:0000256" key="3">
    <source>
        <dbReference type="SAM" id="SignalP"/>
    </source>
</evidence>
<feature type="region of interest" description="Disordered" evidence="1">
    <location>
        <begin position="167"/>
        <end position="215"/>
    </location>
</feature>
<dbReference type="AlphaFoldDB" id="A0A4Q7KQS5"/>
<organism evidence="4 5">
    <name type="scientific">Herbihabitans rhizosphaerae</name>
    <dbReference type="NCBI Taxonomy" id="1872711"/>
    <lineage>
        <taxon>Bacteria</taxon>
        <taxon>Bacillati</taxon>
        <taxon>Actinomycetota</taxon>
        <taxon>Actinomycetes</taxon>
        <taxon>Pseudonocardiales</taxon>
        <taxon>Pseudonocardiaceae</taxon>
        <taxon>Herbihabitans</taxon>
    </lineage>
</organism>
<feature type="chain" id="PRO_5020968780" description="Small secreted domain DUF320" evidence="3">
    <location>
        <begin position="33"/>
        <end position="337"/>
    </location>
</feature>
<feature type="transmembrane region" description="Helical" evidence="2">
    <location>
        <begin position="308"/>
        <end position="331"/>
    </location>
</feature>
<keyword evidence="2" id="KW-0812">Transmembrane</keyword>
<protein>
    <recommendedName>
        <fullName evidence="6">Small secreted domain DUF320</fullName>
    </recommendedName>
</protein>
<keyword evidence="2" id="KW-1133">Transmembrane helix</keyword>
<evidence type="ECO:0000256" key="1">
    <source>
        <dbReference type="SAM" id="MobiDB-lite"/>
    </source>
</evidence>
<accession>A0A4Q7KQS5</accession>
<evidence type="ECO:0000313" key="5">
    <source>
        <dbReference type="Proteomes" id="UP000294257"/>
    </source>
</evidence>
<feature type="compositionally biased region" description="Pro residues" evidence="1">
    <location>
        <begin position="185"/>
        <end position="202"/>
    </location>
</feature>
<sequence>MRARAKTFSAAMALVVGLMTAGLLASSGTANAAQPIVVGDCSTSINGTPGQPVSLSPSAVLSPVVNVARAVPLIGDVLAGQVSGAFASLPAIPIGALPNGNSYITGGTIGTAVGNAVKNLPIPLLGGVVGQVFSGVQSTLSRLCGIAVSGANAVTAPIQNGTGAIADQSQQMQQQLGLPVGAKPKPNPGTPPTQGGTPPPNAGQPLPGTGAPGMPAPNFPVIGGFAPGAFGMYGSGFDFGRSPMADYSSIPFATPGAWAPSPAFRYGGGVPGYSPTFGILGNQAPPPDGVQAAGHAEALEPLSGNGKVALPVLLAVLALSGLTAALVRTWVLRRSLT</sequence>